<evidence type="ECO:0000259" key="5">
    <source>
        <dbReference type="PROSITE" id="PS50977"/>
    </source>
</evidence>
<evidence type="ECO:0000313" key="6">
    <source>
        <dbReference type="EMBL" id="KAA8997254.1"/>
    </source>
</evidence>
<evidence type="ECO:0000256" key="1">
    <source>
        <dbReference type="ARBA" id="ARBA00023015"/>
    </source>
</evidence>
<dbReference type="PANTHER" id="PTHR30055:SF234">
    <property type="entry name" value="HTH-TYPE TRANSCRIPTIONAL REGULATOR BETI"/>
    <property type="match status" value="1"/>
</dbReference>
<proteinExistence type="predicted"/>
<dbReference type="GO" id="GO:0003700">
    <property type="term" value="F:DNA-binding transcription factor activity"/>
    <property type="evidence" value="ECO:0007669"/>
    <property type="project" value="TreeGrafter"/>
</dbReference>
<protein>
    <submittedName>
        <fullName evidence="6">TetR family transcriptional regulator</fullName>
    </submittedName>
</protein>
<name>A0A5J5FUA7_9BACL</name>
<dbReference type="AlphaFoldDB" id="A0A5J5FUA7"/>
<keyword evidence="2 4" id="KW-0238">DNA-binding</keyword>
<dbReference type="OrthoDB" id="8688418at2"/>
<comment type="caution">
    <text evidence="6">The sequence shown here is derived from an EMBL/GenBank/DDBJ whole genome shotgun (WGS) entry which is preliminary data.</text>
</comment>
<evidence type="ECO:0000313" key="7">
    <source>
        <dbReference type="Proteomes" id="UP000367750"/>
    </source>
</evidence>
<dbReference type="Proteomes" id="UP000367750">
    <property type="component" value="Unassembled WGS sequence"/>
</dbReference>
<dbReference type="InterPro" id="IPR050109">
    <property type="entry name" value="HTH-type_TetR-like_transc_reg"/>
</dbReference>
<dbReference type="PRINTS" id="PR00455">
    <property type="entry name" value="HTHTETR"/>
</dbReference>
<keyword evidence="7" id="KW-1185">Reference proteome</keyword>
<organism evidence="6 7">
    <name type="scientific">Paenibacillus spiritus</name>
    <dbReference type="NCBI Taxonomy" id="2496557"/>
    <lineage>
        <taxon>Bacteria</taxon>
        <taxon>Bacillati</taxon>
        <taxon>Bacillota</taxon>
        <taxon>Bacilli</taxon>
        <taxon>Bacillales</taxon>
        <taxon>Paenibacillaceae</taxon>
        <taxon>Paenibacillus</taxon>
    </lineage>
</organism>
<dbReference type="Pfam" id="PF00440">
    <property type="entry name" value="TetR_N"/>
    <property type="match status" value="1"/>
</dbReference>
<gene>
    <name evidence="6" type="ORF">F4V43_18150</name>
</gene>
<dbReference type="EMBL" id="VYKK01000030">
    <property type="protein sequence ID" value="KAA8997254.1"/>
    <property type="molecule type" value="Genomic_DNA"/>
</dbReference>
<dbReference type="GO" id="GO:0000976">
    <property type="term" value="F:transcription cis-regulatory region binding"/>
    <property type="evidence" value="ECO:0007669"/>
    <property type="project" value="TreeGrafter"/>
</dbReference>
<dbReference type="Gene3D" id="1.10.357.10">
    <property type="entry name" value="Tetracycline Repressor, domain 2"/>
    <property type="match status" value="1"/>
</dbReference>
<dbReference type="SUPFAM" id="SSF46689">
    <property type="entry name" value="Homeodomain-like"/>
    <property type="match status" value="1"/>
</dbReference>
<dbReference type="PROSITE" id="PS50977">
    <property type="entry name" value="HTH_TETR_2"/>
    <property type="match status" value="1"/>
</dbReference>
<feature type="domain" description="HTH tetR-type" evidence="5">
    <location>
        <begin position="13"/>
        <end position="73"/>
    </location>
</feature>
<evidence type="ECO:0000256" key="3">
    <source>
        <dbReference type="ARBA" id="ARBA00023163"/>
    </source>
</evidence>
<reference evidence="6 7" key="1">
    <citation type="submission" date="2019-09" db="EMBL/GenBank/DDBJ databases">
        <title>Bacillus ochoae sp. nov., Paenibacillus whitsoniae sp. nov., Paenibacillus spiritus sp. nov. Isolated from the Mars Exploration Rover during spacecraft assembly.</title>
        <authorList>
            <person name="Seuylemezian A."/>
            <person name="Vaishampayan P."/>
        </authorList>
    </citation>
    <scope>NUCLEOTIDE SEQUENCE [LARGE SCALE GENOMIC DNA]</scope>
    <source>
        <strain evidence="6 7">MER_111</strain>
    </source>
</reference>
<evidence type="ECO:0000256" key="4">
    <source>
        <dbReference type="PROSITE-ProRule" id="PRU00335"/>
    </source>
</evidence>
<evidence type="ECO:0000256" key="2">
    <source>
        <dbReference type="ARBA" id="ARBA00023125"/>
    </source>
</evidence>
<dbReference type="PANTHER" id="PTHR30055">
    <property type="entry name" value="HTH-TYPE TRANSCRIPTIONAL REGULATOR RUTR"/>
    <property type="match status" value="1"/>
</dbReference>
<feature type="DNA-binding region" description="H-T-H motif" evidence="4">
    <location>
        <begin position="36"/>
        <end position="55"/>
    </location>
</feature>
<sequence>MHPRQTLRDKKKEATSTALAEAAYELALERGLDGFVVDDVAERAGVSRRTFANYFSCKEEAVATAAVTVNSGQEEYEELVASLPPDAVPLDILHRLLRMQLTAGFLQRLRRFVALSKRYPALEPYTLSVFRRVQLAAQEVLEQFVRGRYPAWYVQLLVGAVYGACVPILEGNLNVRMPGESESDSPGALPFDQFLETTFAYLRNGF</sequence>
<keyword evidence="1" id="KW-0805">Transcription regulation</keyword>
<accession>A0A5J5FUA7</accession>
<keyword evidence="3" id="KW-0804">Transcription</keyword>
<dbReference type="InterPro" id="IPR001647">
    <property type="entry name" value="HTH_TetR"/>
</dbReference>
<dbReference type="InterPro" id="IPR009057">
    <property type="entry name" value="Homeodomain-like_sf"/>
</dbReference>